<dbReference type="AlphaFoldDB" id="A0AAW0QHY6"/>
<evidence type="ECO:0000313" key="2">
    <source>
        <dbReference type="EMBL" id="KAK8105642.1"/>
    </source>
</evidence>
<protein>
    <submittedName>
        <fullName evidence="2">HET-domain-containing protein</fullName>
    </submittedName>
</protein>
<comment type="caution">
    <text evidence="2">The sequence shown here is derived from an EMBL/GenBank/DDBJ whole genome shotgun (WGS) entry which is preliminary data.</text>
</comment>
<reference evidence="2 3" key="1">
    <citation type="submission" date="2023-01" db="EMBL/GenBank/DDBJ databases">
        <title>Analysis of 21 Apiospora genomes using comparative genomics revels a genus with tremendous synthesis potential of carbohydrate active enzymes and secondary metabolites.</title>
        <authorList>
            <person name="Sorensen T."/>
        </authorList>
    </citation>
    <scope>NUCLEOTIDE SEQUENCE [LARGE SCALE GENOMIC DNA]</scope>
    <source>
        <strain evidence="2 3">CBS 117206</strain>
    </source>
</reference>
<sequence length="547" mass="60572">MVGSQLKAGLPHAYNPLDTRREQIRLLHLLPGSWEDPVSCTTSTVYLSDSTVFESLSYAWGDPSITKDVFLDGHTIAVTVNLFAALRRLRSRTISRCLWADALCINQTDLEEKSRQVLLMGKVYSGATRGLMWLGEYSEQLSDMGAANRGFLQNGIPEAKAVEAFDWLRRLAGNAEDSKSASDIDYELTRRPATSSCASSLQMLLALPWWNRMWTLQEVVLPRNVSFVCGSSEITLAEMDRAQENYSEHEMMAALPPYPEVHGSAIFALDRLSVCVMVIAQLREAGDRRDVVHALLSCKDRQATDPRDKIYAVLGLFPQVARLIEVDYGKDASQVSTELLLCLIRLDGDLQALVCVAVTPKNSSLPSWVPNWCYMQEHNMPGGEVGLLNEYHESCVAKLTKAQFFTPRPGVLAILGLPIGRVVALQPMHATSSQAPSKGLAESFKDWIENSPADSVQCTEACIAIIGYMINRMRNLLHHNATVFMTNQGHIGYACHDVQIDDIVHVLFGGISLLRYEQHTALKSSCALGNTSLFLTATYMVSWTGKP</sequence>
<dbReference type="PANTHER" id="PTHR24148:SF64">
    <property type="entry name" value="HETEROKARYON INCOMPATIBILITY DOMAIN-CONTAINING PROTEIN"/>
    <property type="match status" value="1"/>
</dbReference>
<keyword evidence="3" id="KW-1185">Reference proteome</keyword>
<evidence type="ECO:0000313" key="3">
    <source>
        <dbReference type="Proteomes" id="UP001392437"/>
    </source>
</evidence>
<proteinExistence type="predicted"/>
<dbReference type="Pfam" id="PF06985">
    <property type="entry name" value="HET"/>
    <property type="match status" value="1"/>
</dbReference>
<accession>A0AAW0QHY6</accession>
<feature type="domain" description="Heterokaryon incompatibility" evidence="1">
    <location>
        <begin position="53"/>
        <end position="218"/>
    </location>
</feature>
<dbReference type="InterPro" id="IPR052895">
    <property type="entry name" value="HetReg/Transcr_Mod"/>
</dbReference>
<evidence type="ECO:0000259" key="1">
    <source>
        <dbReference type="Pfam" id="PF06985"/>
    </source>
</evidence>
<name>A0AAW0QHY6_9PEZI</name>
<dbReference type="PANTHER" id="PTHR24148">
    <property type="entry name" value="ANKYRIN REPEAT DOMAIN-CONTAINING PROTEIN 39 HOMOLOG-RELATED"/>
    <property type="match status" value="1"/>
</dbReference>
<dbReference type="InterPro" id="IPR010730">
    <property type="entry name" value="HET"/>
</dbReference>
<gene>
    <name evidence="2" type="ORF">PG999_009001</name>
</gene>
<organism evidence="2 3">
    <name type="scientific">Apiospora kogelbergensis</name>
    <dbReference type="NCBI Taxonomy" id="1337665"/>
    <lineage>
        <taxon>Eukaryota</taxon>
        <taxon>Fungi</taxon>
        <taxon>Dikarya</taxon>
        <taxon>Ascomycota</taxon>
        <taxon>Pezizomycotina</taxon>
        <taxon>Sordariomycetes</taxon>
        <taxon>Xylariomycetidae</taxon>
        <taxon>Amphisphaeriales</taxon>
        <taxon>Apiosporaceae</taxon>
        <taxon>Apiospora</taxon>
    </lineage>
</organism>
<dbReference type="EMBL" id="JAQQWP010000008">
    <property type="protein sequence ID" value="KAK8105642.1"/>
    <property type="molecule type" value="Genomic_DNA"/>
</dbReference>
<dbReference type="Proteomes" id="UP001392437">
    <property type="component" value="Unassembled WGS sequence"/>
</dbReference>